<sequence length="237" mass="26481">MMPPSILGHLNFRFRDPDQPPLPPGTHSLNVLLELPGERDTLLIVPEGLDTTAPVKLLVMFHGAGGSAEKVMPFFKEHAEKNKFLLMIPQSTYITWDLTIGGNGPDLERLDRALDKVNSHFNLDRNHFGFCGFSDGASYSLSIGLSNGETVSHVIALSGGFMNLYVPRGRPLVFIAHSPEDEQLPMDTSGLHHYKELKKAGYDIEFMEFHGRHLIHPHVVDKAMKFYLDRSPGRPQS</sequence>
<dbReference type="Gene3D" id="3.40.50.1820">
    <property type="entry name" value="alpha/beta hydrolase"/>
    <property type="match status" value="1"/>
</dbReference>
<dbReference type="Proteomes" id="UP001164819">
    <property type="component" value="Chromosome"/>
</dbReference>
<dbReference type="InterPro" id="IPR029058">
    <property type="entry name" value="AB_hydrolase_fold"/>
</dbReference>
<dbReference type="EMBL" id="CP098251">
    <property type="protein sequence ID" value="WAV92216.1"/>
    <property type="molecule type" value="Genomic_DNA"/>
</dbReference>
<proteinExistence type="predicted"/>
<gene>
    <name evidence="3" type="ORF">NB646_07660</name>
</gene>
<name>A0A9E9LFI0_9BURK</name>
<dbReference type="InterPro" id="IPR050955">
    <property type="entry name" value="Plant_Biomass_Hydrol_Est"/>
</dbReference>
<dbReference type="AlphaFoldDB" id="A0A9E9LFI0"/>
<dbReference type="PANTHER" id="PTHR43037:SF5">
    <property type="entry name" value="FERULOYL ESTERASE"/>
    <property type="match status" value="1"/>
</dbReference>
<reference evidence="3" key="1">
    <citation type="journal article" date="2022" name="Front. Microbiol.">
        <title>New perspectives on an old grouping: The genomic and phenotypic variability of Oxalobacter formigenes and the implications for calcium oxalate stone prevention.</title>
        <authorList>
            <person name="Chmiel J.A."/>
            <person name="Carr C."/>
            <person name="Stuivenberg G.A."/>
            <person name="Venema R."/>
            <person name="Chanyi R.M."/>
            <person name="Al K.F."/>
            <person name="Giguere D."/>
            <person name="Say H."/>
            <person name="Akouris P.P."/>
            <person name="Dominguez Romero S.A."/>
            <person name="Kwong A."/>
            <person name="Tai V."/>
            <person name="Koval S.F."/>
            <person name="Razvi H."/>
            <person name="Bjazevic J."/>
            <person name="Burton J.P."/>
        </authorList>
    </citation>
    <scope>NUCLEOTIDE SEQUENCE</scope>
    <source>
        <strain evidence="3">OxK</strain>
    </source>
</reference>
<dbReference type="PANTHER" id="PTHR43037">
    <property type="entry name" value="UNNAMED PRODUCT-RELATED"/>
    <property type="match status" value="1"/>
</dbReference>
<dbReference type="GO" id="GO:0016787">
    <property type="term" value="F:hydrolase activity"/>
    <property type="evidence" value="ECO:0007669"/>
    <property type="project" value="UniProtKB-KW"/>
</dbReference>
<keyword evidence="2" id="KW-0378">Hydrolase</keyword>
<dbReference type="RefSeq" id="WP_269278662.1">
    <property type="nucleotide sequence ID" value="NZ_CP098247.1"/>
</dbReference>
<evidence type="ECO:0000256" key="2">
    <source>
        <dbReference type="ARBA" id="ARBA00022801"/>
    </source>
</evidence>
<accession>A0A9E9LFI0</accession>
<dbReference type="SUPFAM" id="SSF53474">
    <property type="entry name" value="alpha/beta-Hydrolases"/>
    <property type="match status" value="1"/>
</dbReference>
<evidence type="ECO:0000256" key="1">
    <source>
        <dbReference type="ARBA" id="ARBA00022729"/>
    </source>
</evidence>
<protein>
    <submittedName>
        <fullName evidence="3">Esterase</fullName>
    </submittedName>
</protein>
<organism evidence="3">
    <name type="scientific">Oxalobacter aliiformigenes</name>
    <dbReference type="NCBI Taxonomy" id="2946593"/>
    <lineage>
        <taxon>Bacteria</taxon>
        <taxon>Pseudomonadati</taxon>
        <taxon>Pseudomonadota</taxon>
        <taxon>Betaproteobacteria</taxon>
        <taxon>Burkholderiales</taxon>
        <taxon>Oxalobacteraceae</taxon>
        <taxon>Oxalobacter</taxon>
    </lineage>
</organism>
<evidence type="ECO:0000313" key="3">
    <source>
        <dbReference type="EMBL" id="WAV92216.1"/>
    </source>
</evidence>
<keyword evidence="1" id="KW-0732">Signal</keyword>